<sequence length="49" mass="6101">MYSTLKEPVLERKTGSFKNASSWSCTKFHKFERIVWNKYRKLLEYYFCR</sequence>
<comment type="caution">
    <text evidence="1">The sequence shown here is derived from an EMBL/GenBank/DDBJ whole genome shotgun (WGS) entry which is preliminary data.</text>
</comment>
<evidence type="ECO:0000313" key="2">
    <source>
        <dbReference type="Proteomes" id="UP000016660"/>
    </source>
</evidence>
<proteinExistence type="predicted"/>
<gene>
    <name evidence="1" type="ORF">HMPREF0653_01323</name>
</gene>
<dbReference type="EMBL" id="AWUY01000105">
    <property type="protein sequence ID" value="ERJ76955.1"/>
    <property type="molecule type" value="Genomic_DNA"/>
</dbReference>
<protein>
    <submittedName>
        <fullName evidence="1">Uncharacterized protein</fullName>
    </submittedName>
</protein>
<organism evidence="1 2">
    <name type="scientific">Prevotella disiens JCM 6334 = ATCC 29426</name>
    <dbReference type="NCBI Taxonomy" id="1235811"/>
    <lineage>
        <taxon>Bacteria</taxon>
        <taxon>Pseudomonadati</taxon>
        <taxon>Bacteroidota</taxon>
        <taxon>Bacteroidia</taxon>
        <taxon>Bacteroidales</taxon>
        <taxon>Prevotellaceae</taxon>
        <taxon>Prevotella</taxon>
    </lineage>
</organism>
<accession>A0ABN0NSB3</accession>
<keyword evidence="2" id="KW-1185">Reference proteome</keyword>
<reference evidence="1 2" key="1">
    <citation type="submission" date="2013-06" db="EMBL/GenBank/DDBJ databases">
        <authorList>
            <person name="Weinstock G."/>
            <person name="Sodergren E."/>
            <person name="Lobos E.A."/>
            <person name="Fulton L."/>
            <person name="Fulton R."/>
            <person name="Courtney L."/>
            <person name="Fronick C."/>
            <person name="O'Laughlin M."/>
            <person name="Godfrey J."/>
            <person name="Wilson R.M."/>
            <person name="Miner T."/>
            <person name="Farmer C."/>
            <person name="Delehaunty K."/>
            <person name="Cordes M."/>
            <person name="Minx P."/>
            <person name="Tomlinson C."/>
            <person name="Chen J."/>
            <person name="Wollam A."/>
            <person name="Pepin K.H."/>
            <person name="Bhonagiri V."/>
            <person name="Zhang X."/>
            <person name="Warren W."/>
            <person name="Mitreva M."/>
            <person name="Mardis E.R."/>
            <person name="Wilson R.K."/>
        </authorList>
    </citation>
    <scope>NUCLEOTIDE SEQUENCE [LARGE SCALE GENOMIC DNA]</scope>
    <source>
        <strain evidence="1 2">ATCC 29426</strain>
    </source>
</reference>
<evidence type="ECO:0000313" key="1">
    <source>
        <dbReference type="EMBL" id="ERJ76955.1"/>
    </source>
</evidence>
<name>A0ABN0NSB3_9BACT</name>
<dbReference type="Proteomes" id="UP000016660">
    <property type="component" value="Unassembled WGS sequence"/>
</dbReference>